<evidence type="ECO:0000256" key="1">
    <source>
        <dbReference type="SAM" id="SignalP"/>
    </source>
</evidence>
<accession>A0A9N9WFM4</accession>
<proteinExistence type="predicted"/>
<name>A0A9N9WFM4_9NEOP</name>
<keyword evidence="1" id="KW-0732">Signal</keyword>
<keyword evidence="3" id="KW-1185">Reference proteome</keyword>
<feature type="signal peptide" evidence="1">
    <location>
        <begin position="1"/>
        <end position="21"/>
    </location>
</feature>
<protein>
    <submittedName>
        <fullName evidence="2">Uncharacterized protein</fullName>
    </submittedName>
</protein>
<gene>
    <name evidence="2" type="ORF">DIATSA_LOCUS8667</name>
</gene>
<evidence type="ECO:0000313" key="2">
    <source>
        <dbReference type="EMBL" id="CAG9791029.1"/>
    </source>
</evidence>
<dbReference type="AlphaFoldDB" id="A0A9N9WFM4"/>
<dbReference type="Proteomes" id="UP001153714">
    <property type="component" value="Chromosome 3"/>
</dbReference>
<feature type="chain" id="PRO_5040137689" evidence="1">
    <location>
        <begin position="22"/>
        <end position="91"/>
    </location>
</feature>
<sequence length="91" mass="10428">MWITIYIIVSLLALAIQSCCSETLKREKRYLIFTPFTQWGVFATISIPLHPEATVSVAWFFEANYYNVDNSTYFEPLLGDIAVSITSHVFN</sequence>
<reference evidence="2" key="2">
    <citation type="submission" date="2022-10" db="EMBL/GenBank/DDBJ databases">
        <authorList>
            <consortium name="ENA_rothamsted_submissions"/>
            <consortium name="culmorum"/>
            <person name="King R."/>
        </authorList>
    </citation>
    <scope>NUCLEOTIDE SEQUENCE</scope>
</reference>
<dbReference type="EMBL" id="OU893334">
    <property type="protein sequence ID" value="CAG9791029.1"/>
    <property type="molecule type" value="Genomic_DNA"/>
</dbReference>
<dbReference type="OrthoDB" id="7426561at2759"/>
<organism evidence="2 3">
    <name type="scientific">Diatraea saccharalis</name>
    <name type="common">sugarcane borer</name>
    <dbReference type="NCBI Taxonomy" id="40085"/>
    <lineage>
        <taxon>Eukaryota</taxon>
        <taxon>Metazoa</taxon>
        <taxon>Ecdysozoa</taxon>
        <taxon>Arthropoda</taxon>
        <taxon>Hexapoda</taxon>
        <taxon>Insecta</taxon>
        <taxon>Pterygota</taxon>
        <taxon>Neoptera</taxon>
        <taxon>Endopterygota</taxon>
        <taxon>Lepidoptera</taxon>
        <taxon>Glossata</taxon>
        <taxon>Ditrysia</taxon>
        <taxon>Pyraloidea</taxon>
        <taxon>Crambidae</taxon>
        <taxon>Crambinae</taxon>
        <taxon>Diatraea</taxon>
    </lineage>
</organism>
<evidence type="ECO:0000313" key="3">
    <source>
        <dbReference type="Proteomes" id="UP001153714"/>
    </source>
</evidence>
<reference evidence="2" key="1">
    <citation type="submission" date="2021-12" db="EMBL/GenBank/DDBJ databases">
        <authorList>
            <person name="King R."/>
        </authorList>
    </citation>
    <scope>NUCLEOTIDE SEQUENCE</scope>
</reference>